<dbReference type="Gene3D" id="1.20.1280.50">
    <property type="match status" value="1"/>
</dbReference>
<feature type="domain" description="F-box" evidence="1">
    <location>
        <begin position="1"/>
        <end position="47"/>
    </location>
</feature>
<dbReference type="AlphaFoldDB" id="A0A7N0RFY6"/>
<accession>A0A7N0RFY6</accession>
<dbReference type="NCBIfam" id="TIGR01640">
    <property type="entry name" value="F_box_assoc_1"/>
    <property type="match status" value="1"/>
</dbReference>
<name>A0A7N0RFY6_KALFE</name>
<reference evidence="2" key="1">
    <citation type="submission" date="2021-01" db="UniProtKB">
        <authorList>
            <consortium name="EnsemblPlants"/>
        </authorList>
    </citation>
    <scope>IDENTIFICATION</scope>
</reference>
<sequence length="402" mass="44601">MAAQQLPEDMIVEIIARLPVKSLIRFRSVCKPWQARIKSPDFADHHLSLSARSSAASSFLTLVHLLNPDPMMSFVVTVDRDSGVALTKEVNLPDVGDGCGKVVALLEKFYAPEVEDGCRRNAALLGCGCGGCGVYCVAERLADIAMIWNPATREARRVPRCSDGDKNLNCKLVAFSCCVDREKRVRDFKLMRLVHVEGAYALKIYTMSTDSWSSAAEGRIGLGYDAVWKLLMVQGVVNLSNVAHWVVCLVTGPNAILIFDFGVESFGLISPPEALMDSAYHVSVTLFDGRFLCLIELGRETAEVWVMREYGIEESWVRHAVVPVGDQFHHRNWYPNWSAVKEDENGIYGLFSEDDELYFCSKAGFRKIWIGKKGRSRVRIAVGSNANNVESLVSLEQQSIAG</sequence>
<dbReference type="SMART" id="SM00256">
    <property type="entry name" value="FBOX"/>
    <property type="match status" value="1"/>
</dbReference>
<dbReference type="PANTHER" id="PTHR31672:SF13">
    <property type="entry name" value="F-BOX PROTEIN CPR30-LIKE"/>
    <property type="match status" value="1"/>
</dbReference>
<dbReference type="InterPro" id="IPR036047">
    <property type="entry name" value="F-box-like_dom_sf"/>
</dbReference>
<dbReference type="Gramene" id="Kaladp0011s0094.1.v1.1">
    <property type="protein sequence ID" value="Kaladp0011s0094.1.v1.1.CDS.1"/>
    <property type="gene ID" value="Kaladp0011s0094.v1.1"/>
</dbReference>
<dbReference type="Pfam" id="PF07734">
    <property type="entry name" value="FBA_1"/>
    <property type="match status" value="1"/>
</dbReference>
<dbReference type="CDD" id="cd22157">
    <property type="entry name" value="F-box_AtFBW1-like"/>
    <property type="match status" value="1"/>
</dbReference>
<protein>
    <recommendedName>
        <fullName evidence="1">F-box domain-containing protein</fullName>
    </recommendedName>
</protein>
<dbReference type="EnsemblPlants" id="Kaladp0011s0094.1.v1.1">
    <property type="protein sequence ID" value="Kaladp0011s0094.1.v1.1.CDS.1"/>
    <property type="gene ID" value="Kaladp0011s0094.v1.1"/>
</dbReference>
<dbReference type="InterPro" id="IPR001810">
    <property type="entry name" value="F-box_dom"/>
</dbReference>
<dbReference type="PANTHER" id="PTHR31672">
    <property type="entry name" value="BNACNNG10540D PROTEIN"/>
    <property type="match status" value="1"/>
</dbReference>
<organism evidence="2 3">
    <name type="scientific">Kalanchoe fedtschenkoi</name>
    <name type="common">Lavender scallops</name>
    <name type="synonym">South American air plant</name>
    <dbReference type="NCBI Taxonomy" id="63787"/>
    <lineage>
        <taxon>Eukaryota</taxon>
        <taxon>Viridiplantae</taxon>
        <taxon>Streptophyta</taxon>
        <taxon>Embryophyta</taxon>
        <taxon>Tracheophyta</taxon>
        <taxon>Spermatophyta</taxon>
        <taxon>Magnoliopsida</taxon>
        <taxon>eudicotyledons</taxon>
        <taxon>Gunneridae</taxon>
        <taxon>Pentapetalae</taxon>
        <taxon>Saxifragales</taxon>
        <taxon>Crassulaceae</taxon>
        <taxon>Kalanchoe</taxon>
    </lineage>
</organism>
<dbReference type="InterPro" id="IPR017451">
    <property type="entry name" value="F-box-assoc_interact_dom"/>
</dbReference>
<proteinExistence type="predicted"/>
<keyword evidence="3" id="KW-1185">Reference proteome</keyword>
<evidence type="ECO:0000259" key="1">
    <source>
        <dbReference type="PROSITE" id="PS50181"/>
    </source>
</evidence>
<evidence type="ECO:0000313" key="2">
    <source>
        <dbReference type="EnsemblPlants" id="Kaladp0011s0094.1.v1.1.CDS.1"/>
    </source>
</evidence>
<evidence type="ECO:0000313" key="3">
    <source>
        <dbReference type="Proteomes" id="UP000594263"/>
    </source>
</evidence>
<dbReference type="Pfam" id="PF00646">
    <property type="entry name" value="F-box"/>
    <property type="match status" value="1"/>
</dbReference>
<dbReference type="InterPro" id="IPR050796">
    <property type="entry name" value="SCF_F-box_component"/>
</dbReference>
<dbReference type="SUPFAM" id="SSF81383">
    <property type="entry name" value="F-box domain"/>
    <property type="match status" value="1"/>
</dbReference>
<dbReference type="Proteomes" id="UP000594263">
    <property type="component" value="Unplaced"/>
</dbReference>
<dbReference type="OMA" id="WQARIKS"/>
<dbReference type="InterPro" id="IPR006527">
    <property type="entry name" value="F-box-assoc_dom_typ1"/>
</dbReference>
<dbReference type="PROSITE" id="PS50181">
    <property type="entry name" value="FBOX"/>
    <property type="match status" value="1"/>
</dbReference>